<proteinExistence type="inferred from homology"/>
<keyword evidence="4 6" id="KW-1133">Transmembrane helix</keyword>
<keyword evidence="8" id="KW-1185">Reference proteome</keyword>
<feature type="transmembrane region" description="Helical" evidence="6">
    <location>
        <begin position="111"/>
        <end position="128"/>
    </location>
</feature>
<name>A0ABQ4DIK2_9CELL</name>
<feature type="transmembrane region" description="Helical" evidence="6">
    <location>
        <begin position="33"/>
        <end position="53"/>
    </location>
</feature>
<feature type="transmembrane region" description="Helical" evidence="6">
    <location>
        <begin position="204"/>
        <end position="225"/>
    </location>
</feature>
<organism evidence="7 8">
    <name type="scientific">Cellulomonas phragmiteti</name>
    <dbReference type="NCBI Taxonomy" id="478780"/>
    <lineage>
        <taxon>Bacteria</taxon>
        <taxon>Bacillati</taxon>
        <taxon>Actinomycetota</taxon>
        <taxon>Actinomycetes</taxon>
        <taxon>Micrococcales</taxon>
        <taxon>Cellulomonadaceae</taxon>
        <taxon>Cellulomonas</taxon>
    </lineage>
</organism>
<comment type="similarity">
    <text evidence="2">Belongs to the TspO/BZRP family.</text>
</comment>
<keyword evidence="5 6" id="KW-0472">Membrane</keyword>
<accession>A0ABQ4DIK2</accession>
<sequence>MLSMLTFARVVPMPTTSTAPTERATPQDRVRQVTVLAGAVIAIAAAAIGSGAFGGQPVEDAAGGALSATGTPLAPDGPAFSIWSVIYTGLAVFAVVQALPRQATDRRLRAISWWVLASMLLNAAWIGVVQLGSVGGGLVVIVALLAVLATMFVKLLRIAHTRTAPSLVTDVTVGLYLGWVSVATLANAAAFLSVAGVGELGLGATTWSVVLVAAAAALAVAYAAYGRRRASLVIPIGLAMSWGLLWIGLGRTTGPLVDEAVATAAFIASGVALLAPVVATLVARRR</sequence>
<evidence type="ECO:0000256" key="5">
    <source>
        <dbReference type="ARBA" id="ARBA00023136"/>
    </source>
</evidence>
<keyword evidence="3 6" id="KW-0812">Transmembrane</keyword>
<dbReference type="Pfam" id="PF03073">
    <property type="entry name" value="TspO_MBR"/>
    <property type="match status" value="1"/>
</dbReference>
<evidence type="ECO:0000313" key="7">
    <source>
        <dbReference type="EMBL" id="GIG39169.1"/>
    </source>
</evidence>
<evidence type="ECO:0000256" key="2">
    <source>
        <dbReference type="ARBA" id="ARBA00007524"/>
    </source>
</evidence>
<dbReference type="Gene3D" id="1.20.1260.100">
    <property type="entry name" value="TspO/MBR protein"/>
    <property type="match status" value="1"/>
</dbReference>
<feature type="transmembrane region" description="Helical" evidence="6">
    <location>
        <begin position="173"/>
        <end position="198"/>
    </location>
</feature>
<evidence type="ECO:0000313" key="8">
    <source>
        <dbReference type="Proteomes" id="UP000614741"/>
    </source>
</evidence>
<feature type="transmembrane region" description="Helical" evidence="6">
    <location>
        <begin position="232"/>
        <end position="249"/>
    </location>
</feature>
<dbReference type="InterPro" id="IPR038330">
    <property type="entry name" value="TspO/MBR-related_sf"/>
</dbReference>
<dbReference type="Proteomes" id="UP000614741">
    <property type="component" value="Unassembled WGS sequence"/>
</dbReference>
<evidence type="ECO:0000256" key="3">
    <source>
        <dbReference type="ARBA" id="ARBA00022692"/>
    </source>
</evidence>
<feature type="transmembrane region" description="Helical" evidence="6">
    <location>
        <begin position="261"/>
        <end position="283"/>
    </location>
</feature>
<evidence type="ECO:0000256" key="1">
    <source>
        <dbReference type="ARBA" id="ARBA00004141"/>
    </source>
</evidence>
<protein>
    <submittedName>
        <fullName evidence="7">Tryptophan-rich sensory protein</fullName>
    </submittedName>
</protein>
<evidence type="ECO:0000256" key="6">
    <source>
        <dbReference type="SAM" id="Phobius"/>
    </source>
</evidence>
<reference evidence="7 8" key="1">
    <citation type="submission" date="2021-01" db="EMBL/GenBank/DDBJ databases">
        <title>Whole genome shotgun sequence of Cellulomonas phragmiteti NBRC 110785.</title>
        <authorList>
            <person name="Komaki H."/>
            <person name="Tamura T."/>
        </authorList>
    </citation>
    <scope>NUCLEOTIDE SEQUENCE [LARGE SCALE GENOMIC DNA]</scope>
    <source>
        <strain evidence="7 8">NBRC 110785</strain>
    </source>
</reference>
<dbReference type="PANTHER" id="PTHR33802">
    <property type="entry name" value="SI:CH211-161H7.5-RELATED"/>
    <property type="match status" value="1"/>
</dbReference>
<feature type="transmembrane region" description="Helical" evidence="6">
    <location>
        <begin position="134"/>
        <end position="153"/>
    </location>
</feature>
<dbReference type="InterPro" id="IPR004307">
    <property type="entry name" value="TspO_MBR"/>
</dbReference>
<feature type="transmembrane region" description="Helical" evidence="6">
    <location>
        <begin position="80"/>
        <end position="99"/>
    </location>
</feature>
<gene>
    <name evidence="7" type="ORF">Cph01nite_09310</name>
</gene>
<evidence type="ECO:0000256" key="4">
    <source>
        <dbReference type="ARBA" id="ARBA00022989"/>
    </source>
</evidence>
<dbReference type="EMBL" id="BONP01000004">
    <property type="protein sequence ID" value="GIG39169.1"/>
    <property type="molecule type" value="Genomic_DNA"/>
</dbReference>
<dbReference type="PANTHER" id="PTHR33802:SF1">
    <property type="entry name" value="XK-RELATED PROTEIN"/>
    <property type="match status" value="1"/>
</dbReference>
<comment type="caution">
    <text evidence="7">The sequence shown here is derived from an EMBL/GenBank/DDBJ whole genome shotgun (WGS) entry which is preliminary data.</text>
</comment>
<comment type="subcellular location">
    <subcellularLocation>
        <location evidence="1">Membrane</location>
        <topology evidence="1">Multi-pass membrane protein</topology>
    </subcellularLocation>
</comment>